<sequence length="428" mass="50218">MKKNILIISYSYPPLNVPAAQRPYALAKYLDKSKYNITVITCKNPMSYLGFNKCFNPTLDNVSVIKINSYIGSSKKNVSNNSVNIKKGSFMASIKKSIFDFAQKLVFPDRGMFWYPKVKGYLKKNKELLKHTDVVLSLSPMINNHRIARYVKRRSDRIKWIADFSDFYYVDGWVNKTGIKAFLHKRLEYSIIKEATSISFVTKTMQKAYQKFYPQHWDKMHCSYNGFDRSDFIDSPKYSDNDKLTFFYAGTFYNGLRSPLPLMQLLDKAFEDNLLTKDEVQIQIAGNIDEEQKQVMRDYKSYCCVDFLGNLPRTEVLQYMCKTTFLWLIVANIKSHYQTIPIKLFEYIAAKRPIVNFAPIISESSQIIQEKNLGYNFNTLDFNVEESYAIFKDLLLKYKQRGFNQLMPNENLESFTWEYQIRLLEEII</sequence>
<dbReference type="EMBL" id="JAAMPT010000206">
    <property type="protein sequence ID" value="NMH25348.1"/>
    <property type="molecule type" value="Genomic_DNA"/>
</dbReference>
<dbReference type="Proteomes" id="UP000767947">
    <property type="component" value="Unassembled WGS sequence"/>
</dbReference>
<accession>A0ABX1QUF0</accession>
<name>A0ABX1QUF0_9FLAO</name>
<dbReference type="SUPFAM" id="SSF53756">
    <property type="entry name" value="UDP-Glycosyltransferase/glycogen phosphorylase"/>
    <property type="match status" value="1"/>
</dbReference>
<evidence type="ECO:0000313" key="2">
    <source>
        <dbReference type="Proteomes" id="UP000767947"/>
    </source>
</evidence>
<keyword evidence="2" id="KW-1185">Reference proteome</keyword>
<organism evidence="1 2">
    <name type="scientific">Flavobacterium solisilvae</name>
    <dbReference type="NCBI Taxonomy" id="1852019"/>
    <lineage>
        <taxon>Bacteria</taxon>
        <taxon>Pseudomonadati</taxon>
        <taxon>Bacteroidota</taxon>
        <taxon>Flavobacteriia</taxon>
        <taxon>Flavobacteriales</taxon>
        <taxon>Flavobacteriaceae</taxon>
        <taxon>Flavobacterium</taxon>
    </lineage>
</organism>
<reference evidence="1 2" key="1">
    <citation type="submission" date="2020-02" db="EMBL/GenBank/DDBJ databases">
        <title>Flavobacterium sp. genome.</title>
        <authorList>
            <person name="Jung H.S."/>
            <person name="Baek J.H."/>
            <person name="Jeon C.O."/>
        </authorList>
    </citation>
    <scope>NUCLEOTIDE SEQUENCE [LARGE SCALE GENOMIC DNA]</scope>
    <source>
        <strain evidence="1 2">SE-s27</strain>
    </source>
</reference>
<protein>
    <submittedName>
        <fullName evidence="1">Glycosyltransferase family 4 protein</fullName>
    </submittedName>
</protein>
<evidence type="ECO:0000313" key="1">
    <source>
        <dbReference type="EMBL" id="NMH25348.1"/>
    </source>
</evidence>
<dbReference type="RefSeq" id="WP_169523944.1">
    <property type="nucleotide sequence ID" value="NZ_JAAMPT010000206.1"/>
</dbReference>
<proteinExistence type="predicted"/>
<dbReference type="Gene3D" id="3.40.50.2000">
    <property type="entry name" value="Glycogen Phosphorylase B"/>
    <property type="match status" value="2"/>
</dbReference>
<comment type="caution">
    <text evidence="1">The sequence shown here is derived from an EMBL/GenBank/DDBJ whole genome shotgun (WGS) entry which is preliminary data.</text>
</comment>
<gene>
    <name evidence="1" type="ORF">G6042_08710</name>
</gene>